<keyword evidence="1" id="KW-0472">Membrane</keyword>
<keyword evidence="3" id="KW-1185">Reference proteome</keyword>
<sequence>MSDQADDLRARWRSLEPSVRKELLRTGHASDSEARWIAVYYAQREIARVRRKPWIALGVFVPAAGAVLGSVLLAGTGRTAVPIIAALALLIAFTVGVFGAAYTRLIALYRIITVNDHIPPPRAEGAGSESPAAPAAAGPSPSERKERLVVRVVPRKLVVFFGGIALALAALASLALVSRAGWPTLAVYAWLIGLMLLLLGTTLVQARRDDPLMALGEDGVTLPDGRTTVPWTRVTGITVVPVNAFRRHGGSRALLLTVDEPERVVADLGGRHARTARRSLATFGAPVSFVDRFTDTTAHAVASAASAWTGLPVREP</sequence>
<reference evidence="2 3" key="1">
    <citation type="submission" date="2018-08" db="EMBL/GenBank/DDBJ databases">
        <title>Actinomadura jelena sp. nov., a novel Actinomycete isolated from soil in Chad.</title>
        <authorList>
            <person name="Shi L."/>
        </authorList>
    </citation>
    <scope>NUCLEOTIDE SEQUENCE [LARGE SCALE GENOMIC DNA]</scope>
    <source>
        <strain evidence="2 3">NEAU-G17</strain>
    </source>
</reference>
<feature type="transmembrane region" description="Helical" evidence="1">
    <location>
        <begin position="157"/>
        <end position="179"/>
    </location>
</feature>
<proteinExistence type="predicted"/>
<dbReference type="OrthoDB" id="163266at2"/>
<organism evidence="2 3">
    <name type="scientific">Actinomadura logoneensis</name>
    <dbReference type="NCBI Taxonomy" id="2293572"/>
    <lineage>
        <taxon>Bacteria</taxon>
        <taxon>Bacillati</taxon>
        <taxon>Actinomycetota</taxon>
        <taxon>Actinomycetes</taxon>
        <taxon>Streptosporangiales</taxon>
        <taxon>Thermomonosporaceae</taxon>
        <taxon>Actinomadura</taxon>
    </lineage>
</organism>
<keyword evidence="1" id="KW-1133">Transmembrane helix</keyword>
<dbReference type="AlphaFoldDB" id="A0A372JD63"/>
<evidence type="ECO:0000256" key="1">
    <source>
        <dbReference type="SAM" id="Phobius"/>
    </source>
</evidence>
<feature type="transmembrane region" description="Helical" evidence="1">
    <location>
        <begin position="185"/>
        <end position="204"/>
    </location>
</feature>
<keyword evidence="1" id="KW-0812">Transmembrane</keyword>
<protein>
    <submittedName>
        <fullName evidence="2">Uncharacterized protein</fullName>
    </submittedName>
</protein>
<feature type="transmembrane region" description="Helical" evidence="1">
    <location>
        <begin position="80"/>
        <end position="102"/>
    </location>
</feature>
<dbReference type="EMBL" id="QURH01000910">
    <property type="protein sequence ID" value="RFU37859.1"/>
    <property type="molecule type" value="Genomic_DNA"/>
</dbReference>
<feature type="transmembrane region" description="Helical" evidence="1">
    <location>
        <begin position="54"/>
        <end position="74"/>
    </location>
</feature>
<dbReference type="RefSeq" id="WP_117360578.1">
    <property type="nucleotide sequence ID" value="NZ_QURH01000910.1"/>
</dbReference>
<name>A0A372JD63_9ACTN</name>
<evidence type="ECO:0000313" key="2">
    <source>
        <dbReference type="EMBL" id="RFU37859.1"/>
    </source>
</evidence>
<dbReference type="Proteomes" id="UP000261811">
    <property type="component" value="Unassembled WGS sequence"/>
</dbReference>
<evidence type="ECO:0000313" key="3">
    <source>
        <dbReference type="Proteomes" id="UP000261811"/>
    </source>
</evidence>
<accession>A0A372JD63</accession>
<gene>
    <name evidence="2" type="ORF">DZF91_30715</name>
</gene>
<comment type="caution">
    <text evidence="2">The sequence shown here is derived from an EMBL/GenBank/DDBJ whole genome shotgun (WGS) entry which is preliminary data.</text>
</comment>